<evidence type="ECO:0000256" key="3">
    <source>
        <dbReference type="ARBA" id="ARBA00022703"/>
    </source>
</evidence>
<protein>
    <recommendedName>
        <fullName evidence="8">SH3 domain-containing protein</fullName>
    </recommendedName>
</protein>
<dbReference type="PANTHER" id="PTHR24131:SF10">
    <property type="entry name" value="ANKYRIN-REPEAT, SH3-DOMAIN, AND PROLINE-RICH-REGION CONTAINING PROTEIN, ISOFORM B"/>
    <property type="match status" value="1"/>
</dbReference>
<feature type="domain" description="SH3" evidence="8">
    <location>
        <begin position="41"/>
        <end position="103"/>
    </location>
</feature>
<keyword evidence="4" id="KW-0677">Repeat</keyword>
<dbReference type="Proteomes" id="UP001217089">
    <property type="component" value="Unassembled WGS sequence"/>
</dbReference>
<evidence type="ECO:0000256" key="7">
    <source>
        <dbReference type="PROSITE-ProRule" id="PRU00192"/>
    </source>
</evidence>
<organism evidence="9 10">
    <name type="scientific">Tegillarca granosa</name>
    <name type="common">Malaysian cockle</name>
    <name type="synonym">Anadara granosa</name>
    <dbReference type="NCBI Taxonomy" id="220873"/>
    <lineage>
        <taxon>Eukaryota</taxon>
        <taxon>Metazoa</taxon>
        <taxon>Spiralia</taxon>
        <taxon>Lophotrochozoa</taxon>
        <taxon>Mollusca</taxon>
        <taxon>Bivalvia</taxon>
        <taxon>Autobranchia</taxon>
        <taxon>Pteriomorphia</taxon>
        <taxon>Arcoida</taxon>
        <taxon>Arcoidea</taxon>
        <taxon>Arcidae</taxon>
        <taxon>Tegillarca</taxon>
    </lineage>
</organism>
<name>A0ABQ9ESI5_TEGGR</name>
<dbReference type="Pfam" id="PF00018">
    <property type="entry name" value="SH3_1"/>
    <property type="match status" value="1"/>
</dbReference>
<dbReference type="SUPFAM" id="SSF50044">
    <property type="entry name" value="SH3-domain"/>
    <property type="match status" value="1"/>
</dbReference>
<comment type="subcellular location">
    <subcellularLocation>
        <location evidence="1">Nucleus</location>
    </subcellularLocation>
</comment>
<dbReference type="InterPro" id="IPR001452">
    <property type="entry name" value="SH3_domain"/>
</dbReference>
<dbReference type="EMBL" id="JARBDR010000657">
    <property type="protein sequence ID" value="KAJ8308166.1"/>
    <property type="molecule type" value="Genomic_DNA"/>
</dbReference>
<dbReference type="InterPro" id="IPR036770">
    <property type="entry name" value="Ankyrin_rpt-contain_sf"/>
</dbReference>
<keyword evidence="6" id="KW-0539">Nucleus</keyword>
<dbReference type="PROSITE" id="PS50002">
    <property type="entry name" value="SH3"/>
    <property type="match status" value="1"/>
</dbReference>
<accession>A0ABQ9ESI5</accession>
<keyword evidence="3" id="KW-0053">Apoptosis</keyword>
<reference evidence="9 10" key="1">
    <citation type="submission" date="2022-12" db="EMBL/GenBank/DDBJ databases">
        <title>Chromosome-level genome of Tegillarca granosa.</title>
        <authorList>
            <person name="Kim J."/>
        </authorList>
    </citation>
    <scope>NUCLEOTIDE SEQUENCE [LARGE SCALE GENOMIC DNA]</scope>
    <source>
        <strain evidence="9">Teg-2019</strain>
        <tissue evidence="9">Adductor muscle</tissue>
    </source>
</reference>
<evidence type="ECO:0000256" key="1">
    <source>
        <dbReference type="ARBA" id="ARBA00004123"/>
    </source>
</evidence>
<dbReference type="InterPro" id="IPR047163">
    <property type="entry name" value="ASPP1/2"/>
</dbReference>
<evidence type="ECO:0000256" key="2">
    <source>
        <dbReference type="ARBA" id="ARBA00022443"/>
    </source>
</evidence>
<dbReference type="PRINTS" id="PR00452">
    <property type="entry name" value="SH3DOMAIN"/>
</dbReference>
<comment type="caution">
    <text evidence="9">The sequence shown here is derived from an EMBL/GenBank/DDBJ whole genome shotgun (WGS) entry which is preliminary data.</text>
</comment>
<evidence type="ECO:0000313" key="10">
    <source>
        <dbReference type="Proteomes" id="UP001217089"/>
    </source>
</evidence>
<evidence type="ECO:0000256" key="5">
    <source>
        <dbReference type="ARBA" id="ARBA00023043"/>
    </source>
</evidence>
<evidence type="ECO:0000256" key="6">
    <source>
        <dbReference type="ARBA" id="ARBA00023242"/>
    </source>
</evidence>
<gene>
    <name evidence="9" type="ORF">KUTeg_013040</name>
</gene>
<evidence type="ECO:0000259" key="8">
    <source>
        <dbReference type="PROSITE" id="PS50002"/>
    </source>
</evidence>
<sequence>MTVTRCVLRDLPVIYMNLNECFTHIYVFGLFTGVQEKLGILNNGVVYAVFDYQAQSSDELDFSIGDEIVVLRKGDEVEKEWWWSRLRNKEGYIPRNLLGLYPRVLPQSREDSDS</sequence>
<keyword evidence="5" id="KW-0040">ANK repeat</keyword>
<evidence type="ECO:0000256" key="4">
    <source>
        <dbReference type="ARBA" id="ARBA00022737"/>
    </source>
</evidence>
<dbReference type="SMART" id="SM00326">
    <property type="entry name" value="SH3"/>
    <property type="match status" value="1"/>
</dbReference>
<evidence type="ECO:0000313" key="9">
    <source>
        <dbReference type="EMBL" id="KAJ8308166.1"/>
    </source>
</evidence>
<dbReference type="Gene3D" id="1.25.40.20">
    <property type="entry name" value="Ankyrin repeat-containing domain"/>
    <property type="match status" value="1"/>
</dbReference>
<keyword evidence="10" id="KW-1185">Reference proteome</keyword>
<proteinExistence type="predicted"/>
<keyword evidence="2 7" id="KW-0728">SH3 domain</keyword>
<dbReference type="PANTHER" id="PTHR24131">
    <property type="entry name" value="APOPTOSIS-STIMULATING OF P53 PROTEIN"/>
    <property type="match status" value="1"/>
</dbReference>
<dbReference type="InterPro" id="IPR036028">
    <property type="entry name" value="SH3-like_dom_sf"/>
</dbReference>